<keyword evidence="3" id="KW-0677">Repeat</keyword>
<dbReference type="FunFam" id="3.30.160.60:FF:000446">
    <property type="entry name" value="Zinc finger protein"/>
    <property type="match status" value="1"/>
</dbReference>
<dbReference type="Gene3D" id="3.30.160.60">
    <property type="entry name" value="Classic Zinc Finger"/>
    <property type="match status" value="4"/>
</dbReference>
<dbReference type="PANTHER" id="PTHR24408">
    <property type="entry name" value="ZINC FINGER PROTEIN"/>
    <property type="match status" value="1"/>
</dbReference>
<dbReference type="FunFam" id="3.30.160.60:FF:000100">
    <property type="entry name" value="Zinc finger 45-like"/>
    <property type="match status" value="1"/>
</dbReference>
<name>A0AAE1KM00_PETCI</name>
<evidence type="ECO:0000256" key="3">
    <source>
        <dbReference type="ARBA" id="ARBA00022737"/>
    </source>
</evidence>
<protein>
    <recommendedName>
        <fullName evidence="9">C2H2-type domain-containing protein</fullName>
    </recommendedName>
</protein>
<proteinExistence type="predicted"/>
<dbReference type="PROSITE" id="PS50157">
    <property type="entry name" value="ZINC_FINGER_C2H2_2"/>
    <property type="match status" value="3"/>
</dbReference>
<dbReference type="Pfam" id="PF00096">
    <property type="entry name" value="zf-C2H2"/>
    <property type="match status" value="1"/>
</dbReference>
<evidence type="ECO:0000259" key="9">
    <source>
        <dbReference type="PROSITE" id="PS50157"/>
    </source>
</evidence>
<keyword evidence="7" id="KW-0539">Nucleus</keyword>
<comment type="subcellular location">
    <subcellularLocation>
        <location evidence="1">Nucleus</location>
    </subcellularLocation>
</comment>
<keyword evidence="11" id="KW-1185">Reference proteome</keyword>
<dbReference type="InterPro" id="IPR036236">
    <property type="entry name" value="Znf_C2H2_sf"/>
</dbReference>
<feature type="domain" description="C2H2-type" evidence="9">
    <location>
        <begin position="11"/>
        <end position="39"/>
    </location>
</feature>
<gene>
    <name evidence="10" type="ORF">Pcinc_018104</name>
</gene>
<dbReference type="GO" id="GO:0008270">
    <property type="term" value="F:zinc ion binding"/>
    <property type="evidence" value="ECO:0007669"/>
    <property type="project" value="UniProtKB-KW"/>
</dbReference>
<dbReference type="Proteomes" id="UP001286313">
    <property type="component" value="Unassembled WGS sequence"/>
</dbReference>
<dbReference type="Pfam" id="PF13894">
    <property type="entry name" value="zf-C2H2_4"/>
    <property type="match status" value="1"/>
</dbReference>
<reference evidence="10" key="1">
    <citation type="submission" date="2023-10" db="EMBL/GenBank/DDBJ databases">
        <title>Genome assemblies of two species of porcelain crab, Petrolisthes cinctipes and Petrolisthes manimaculis (Anomura: Porcellanidae).</title>
        <authorList>
            <person name="Angst P."/>
        </authorList>
    </citation>
    <scope>NUCLEOTIDE SEQUENCE</scope>
    <source>
        <strain evidence="10">PB745_01</strain>
        <tissue evidence="10">Gill</tissue>
    </source>
</reference>
<evidence type="ECO:0000256" key="6">
    <source>
        <dbReference type="ARBA" id="ARBA00023125"/>
    </source>
</evidence>
<comment type="caution">
    <text evidence="10">The sequence shown here is derived from an EMBL/GenBank/DDBJ whole genome shotgun (WGS) entry which is preliminary data.</text>
</comment>
<dbReference type="InterPro" id="IPR013087">
    <property type="entry name" value="Znf_C2H2_type"/>
</dbReference>
<evidence type="ECO:0000313" key="10">
    <source>
        <dbReference type="EMBL" id="KAK3877149.1"/>
    </source>
</evidence>
<dbReference type="GO" id="GO:0005634">
    <property type="term" value="C:nucleus"/>
    <property type="evidence" value="ECO:0007669"/>
    <property type="project" value="UniProtKB-SubCell"/>
</dbReference>
<dbReference type="GO" id="GO:0043565">
    <property type="term" value="F:sequence-specific DNA binding"/>
    <property type="evidence" value="ECO:0007669"/>
    <property type="project" value="TreeGrafter"/>
</dbReference>
<keyword evidence="4 8" id="KW-0863">Zinc-finger</keyword>
<evidence type="ECO:0000256" key="2">
    <source>
        <dbReference type="ARBA" id="ARBA00022723"/>
    </source>
</evidence>
<evidence type="ECO:0000256" key="1">
    <source>
        <dbReference type="ARBA" id="ARBA00004123"/>
    </source>
</evidence>
<keyword evidence="2" id="KW-0479">Metal-binding</keyword>
<evidence type="ECO:0000313" key="11">
    <source>
        <dbReference type="Proteomes" id="UP001286313"/>
    </source>
</evidence>
<dbReference type="PROSITE" id="PS00028">
    <property type="entry name" value="ZINC_FINGER_C2H2_1"/>
    <property type="match status" value="1"/>
</dbReference>
<evidence type="ECO:0000256" key="8">
    <source>
        <dbReference type="PROSITE-ProRule" id="PRU00042"/>
    </source>
</evidence>
<feature type="domain" description="C2H2-type" evidence="9">
    <location>
        <begin position="40"/>
        <end position="73"/>
    </location>
</feature>
<keyword evidence="5" id="KW-0862">Zinc</keyword>
<dbReference type="FunFam" id="3.30.160.60:FF:001450">
    <property type="entry name" value="zinc finger protein 774"/>
    <property type="match status" value="1"/>
</dbReference>
<dbReference type="EMBL" id="JAWQEG010001714">
    <property type="protein sequence ID" value="KAK3877149.1"/>
    <property type="molecule type" value="Genomic_DNA"/>
</dbReference>
<evidence type="ECO:0000256" key="5">
    <source>
        <dbReference type="ARBA" id="ARBA00022833"/>
    </source>
</evidence>
<dbReference type="SMART" id="SM00355">
    <property type="entry name" value="ZnF_C2H2"/>
    <property type="match status" value="4"/>
</dbReference>
<keyword evidence="6" id="KW-0238">DNA-binding</keyword>
<dbReference type="AlphaFoldDB" id="A0AAE1KM00"/>
<dbReference type="PANTHER" id="PTHR24408:SF58">
    <property type="entry name" value="TRANSCRIPTION FACTOR (TFIIIA), PUTATIVE (AFU_ORTHOLOGUE AFUA_1G05150)-RELATED"/>
    <property type="match status" value="1"/>
</dbReference>
<sequence>MEAAGLVGLGHPCPYCGKCSFRDQSDLRRHIRIHTGERPFRCHRCSYTATRNEHLVAHLRRKHPSQTHTQAQPRDASQVKMENVQVGDGMTKLHRCIICSRKFESPYKLTRHLRIHTGEKPFACPHCPHRSSRKDALQHHILARHHQS</sequence>
<evidence type="ECO:0000256" key="7">
    <source>
        <dbReference type="ARBA" id="ARBA00023242"/>
    </source>
</evidence>
<feature type="domain" description="C2H2-type" evidence="9">
    <location>
        <begin position="94"/>
        <end position="121"/>
    </location>
</feature>
<dbReference type="GO" id="GO:0000981">
    <property type="term" value="F:DNA-binding transcription factor activity, RNA polymerase II-specific"/>
    <property type="evidence" value="ECO:0007669"/>
    <property type="project" value="TreeGrafter"/>
</dbReference>
<dbReference type="SUPFAM" id="SSF57667">
    <property type="entry name" value="beta-beta-alpha zinc fingers"/>
    <property type="match status" value="2"/>
</dbReference>
<organism evidence="10 11">
    <name type="scientific">Petrolisthes cinctipes</name>
    <name type="common">Flat porcelain crab</name>
    <dbReference type="NCBI Taxonomy" id="88211"/>
    <lineage>
        <taxon>Eukaryota</taxon>
        <taxon>Metazoa</taxon>
        <taxon>Ecdysozoa</taxon>
        <taxon>Arthropoda</taxon>
        <taxon>Crustacea</taxon>
        <taxon>Multicrustacea</taxon>
        <taxon>Malacostraca</taxon>
        <taxon>Eumalacostraca</taxon>
        <taxon>Eucarida</taxon>
        <taxon>Decapoda</taxon>
        <taxon>Pleocyemata</taxon>
        <taxon>Anomura</taxon>
        <taxon>Galatheoidea</taxon>
        <taxon>Porcellanidae</taxon>
        <taxon>Petrolisthes</taxon>
    </lineage>
</organism>
<accession>A0AAE1KM00</accession>
<evidence type="ECO:0000256" key="4">
    <source>
        <dbReference type="ARBA" id="ARBA00022771"/>
    </source>
</evidence>